<dbReference type="EMBL" id="UINC01059987">
    <property type="protein sequence ID" value="SVB84008.1"/>
    <property type="molecule type" value="Genomic_DNA"/>
</dbReference>
<evidence type="ECO:0000313" key="1">
    <source>
        <dbReference type="EMBL" id="SVB84008.1"/>
    </source>
</evidence>
<reference evidence="1" key="1">
    <citation type="submission" date="2018-05" db="EMBL/GenBank/DDBJ databases">
        <authorList>
            <person name="Lanie J.A."/>
            <person name="Ng W.-L."/>
            <person name="Kazmierczak K.M."/>
            <person name="Andrzejewski T.M."/>
            <person name="Davidsen T.M."/>
            <person name="Wayne K.J."/>
            <person name="Tettelin H."/>
            <person name="Glass J.I."/>
            <person name="Rusch D."/>
            <person name="Podicherti R."/>
            <person name="Tsui H.-C.T."/>
            <person name="Winkler M.E."/>
        </authorList>
    </citation>
    <scope>NUCLEOTIDE SEQUENCE</scope>
</reference>
<sequence>VSGSLYQIPKYAEIAPRALNILTDLVENAQS</sequence>
<protein>
    <submittedName>
        <fullName evidence="1">Uncharacterized protein</fullName>
    </submittedName>
</protein>
<proteinExistence type="predicted"/>
<organism evidence="1">
    <name type="scientific">marine metagenome</name>
    <dbReference type="NCBI Taxonomy" id="408172"/>
    <lineage>
        <taxon>unclassified sequences</taxon>
        <taxon>metagenomes</taxon>
        <taxon>ecological metagenomes</taxon>
    </lineage>
</organism>
<dbReference type="AlphaFoldDB" id="A0A382H9M3"/>
<feature type="non-terminal residue" evidence="1">
    <location>
        <position position="1"/>
    </location>
</feature>
<accession>A0A382H9M3</accession>
<name>A0A382H9M3_9ZZZZ</name>
<gene>
    <name evidence="1" type="ORF">METZ01_LOCUS236862</name>
</gene>